<keyword evidence="5" id="KW-0106">Calcium</keyword>
<evidence type="ECO:0000259" key="11">
    <source>
        <dbReference type="PROSITE" id="PS50004"/>
    </source>
</evidence>
<feature type="compositionally biased region" description="Basic and acidic residues" evidence="8">
    <location>
        <begin position="688"/>
        <end position="702"/>
    </location>
</feature>
<dbReference type="SMART" id="SM00054">
    <property type="entry name" value="EFh"/>
    <property type="match status" value="2"/>
</dbReference>
<dbReference type="PROSITE" id="PS50010">
    <property type="entry name" value="DH_2"/>
    <property type="match status" value="1"/>
</dbReference>
<feature type="domain" description="SH3" evidence="9">
    <location>
        <begin position="911"/>
        <end position="972"/>
    </location>
</feature>
<accession>A0A9Q1BI21</accession>
<dbReference type="PROSITE" id="PS50004">
    <property type="entry name" value="C2"/>
    <property type="match status" value="1"/>
</dbReference>
<evidence type="ECO:0000256" key="3">
    <source>
        <dbReference type="ARBA" id="ARBA00022490"/>
    </source>
</evidence>
<dbReference type="Gene3D" id="2.30.30.40">
    <property type="entry name" value="SH3 Domains"/>
    <property type="match status" value="5"/>
</dbReference>
<feature type="compositionally biased region" description="Low complexity" evidence="8">
    <location>
        <begin position="313"/>
        <end position="323"/>
    </location>
</feature>
<dbReference type="SMART" id="SM00326">
    <property type="entry name" value="SH3"/>
    <property type="match status" value="5"/>
</dbReference>
<dbReference type="PROSITE" id="PS00018">
    <property type="entry name" value="EF_HAND_1"/>
    <property type="match status" value="2"/>
</dbReference>
<dbReference type="SUPFAM" id="SSF49562">
    <property type="entry name" value="C2 domain (Calcium/lipid-binding domain, CaLB)"/>
    <property type="match status" value="1"/>
</dbReference>
<evidence type="ECO:0000259" key="14">
    <source>
        <dbReference type="PROSITE" id="PS50222"/>
    </source>
</evidence>
<dbReference type="Pfam" id="PF00621">
    <property type="entry name" value="RhoGEF"/>
    <property type="match status" value="1"/>
</dbReference>
<feature type="compositionally biased region" description="Polar residues" evidence="8">
    <location>
        <begin position="973"/>
        <end position="990"/>
    </location>
</feature>
<feature type="region of interest" description="Disordered" evidence="8">
    <location>
        <begin position="1090"/>
        <end position="1110"/>
    </location>
</feature>
<feature type="domain" description="EF-hand" evidence="14">
    <location>
        <begin position="47"/>
        <end position="82"/>
    </location>
</feature>
<feature type="region of interest" description="Disordered" evidence="8">
    <location>
        <begin position="964"/>
        <end position="1035"/>
    </location>
</feature>
<dbReference type="Pfam" id="PF00018">
    <property type="entry name" value="SH3_1"/>
    <property type="match status" value="2"/>
</dbReference>
<dbReference type="PRINTS" id="PR00452">
    <property type="entry name" value="SH3DOMAIN"/>
</dbReference>
<feature type="domain" description="SH3" evidence="9">
    <location>
        <begin position="1181"/>
        <end position="1245"/>
    </location>
</feature>
<evidence type="ECO:0000256" key="8">
    <source>
        <dbReference type="SAM" id="MobiDB-lite"/>
    </source>
</evidence>
<dbReference type="Gene3D" id="2.30.29.30">
    <property type="entry name" value="Pleckstrin-homology domain (PH domain)/Phosphotyrosine-binding domain (PTB)"/>
    <property type="match status" value="1"/>
</dbReference>
<feature type="coiled-coil region" evidence="7">
    <location>
        <begin position="348"/>
        <end position="447"/>
    </location>
</feature>
<sequence>MMQPSVGEWRITAEERVKHDAQFFQLKPINGFVSGQNAREFFLQSNLPPAVLGQIWELADFNKDGRLDKLEFSIAMHLIKKKLEKKELPTTLPKSLMLQPAPMGYGGTQFPGMMGPLQGMAPMQPAGYGVMGQGTAPGYMAGAAQGFGVQQSMASPLARAGTLPAQSAVAPGSPDRSRSVAVSPEWAIPQSSKLKYKQLFNQHDRMKSGFIMGIQARNILMQSGFPQNILAQIWTLSDIDNDGKLTSDEFVVAMHLVDMARSGQNLPMTLPAEMVPPSFRRGRSSSFSAGAAVGLPPANIMSNVMQQPPPSPGGMQPPMSPSMLPKQESVDEPLEEIRMPVSFEDKKRQNFDKGQQELQRRRALLEEEQKKEKERQLEIERREQEKKERARLEQERRRQMEMEKMLARQREIEAEQEEQRRKLIEQREAARREMERQRQLEMEKQRRQEMEARRIKEQGDVAHLKAKSKTLMCEMETLDDKKNLLMKELSESRNKITGVNTNMILMGQSRDGKVMDIERIQREIQEHRQKKARLDTEKTELAEAAKKFAADNPMSDTYKTVMASCSQKKLTCEKLGNSLAEIEKETAKTLESIDESNAKLAELKQILAREEAELKRLQELHQSKVTEYQHTKINIQNQKIESSLVKPINGQDSILSQITAKKEDPVSAPKEDPFAAFREVQAEDEKKRLEAEKLKKEQEEKAPAVALAPAAPASNIFATFENDPFATTADSEPPKPADPNDPFSALGAVSPKQENSEEKKDPFAGFADFGSFEFSSKPSQSKPAAAVTSAEQKPPASSSTSLFTSSTTTSSAAASLAPNSTSLFDSSFKADFSAPEAKKDQPQEVKFTANFDAFSAASVEATQTAAVAKADVPTAQPTPEEIIKESGSSVLAKANMMSLDLTKPLPEHLRAILSRYKALFDFVGQGDDELSFKKGDIILVGKSQDAEPGWLGGELKGQTGWFPENHVEKLPSEPSSPVTNGPSNTSWANFKTTEPAKPTTEKAPAAGGASPSVGVKSGSPFTHVTSSTSTPQQKPSCIAEALSDFEGKEANHLSFKAGDKIAVTEQQDMWWAGELNGKTGWFPRNLVKESGSADTGAAQPTHSETATTTVKEEKVEYEAMYNYTSSEPGDLQFNAGEIITVIRKEGEWWKGRIGDREGDFPSNYVRLKESQPPELPPKSSKKNEIAKVIAPYQSTGRGQLSLTVGQLIMIKKKNESGWWEGELQARGKKRQIGWFPANYVTLLTPSKSGTLSRSPQNLSSPVQSDQRLTPGLEVICQVITLYPYTKTKEDEISFQKGMVINVMSKDDGEWWKGELNGAVGYFPSNYVQELKDSGRSLPSDDWTKDIALLENTPEMERKRQERIHELIMTEERYVNDLLTAVDVFMKPLESSGLVTAQDLAIIFVNWKELIQCNTKMLKAFRVRKKMSGENQLIHTIGDILCEQLTQFAPYIRFCSRQLTASSFLHKKLQSDEKFNQYVKTMGQNPRTAGMPLSSSLIKPMQRITKYPLLIQKILKYTPENHSDYSTTRSALEKAEELCNQVNEGVRESENSENLEWLQTHVECEGLAEELVFNSLTNCLGPRKYLHSGRLNKVKSNKELFVFLFNDFLLFTQPVKPGQKPFMTPGNQKQVEFKMYKQPLFLNEVEVKVQQEVGPDGSIFHVNHGDRVYALRCESQKDLNKWTEAITAASQHYIETEKKKREMAQKARAERSKGVGRLMVVIIQGNDLKASNGVTNTSDPYCLVSMGGQENKTKVVLQNLNPVWDSSMQFIVRDLEQDLLCITVYDKDLFTPDDYLGRTEIRVSDIYRETQGRGPVTKSFILHEVDTGEISVKLNLHLFED</sequence>
<gene>
    <name evidence="15" type="ORF">HOLleu_32096</name>
</gene>
<keyword evidence="2 6" id="KW-0728">SH3 domain</keyword>
<evidence type="ECO:0000256" key="1">
    <source>
        <dbReference type="ARBA" id="ARBA00004496"/>
    </source>
</evidence>
<dbReference type="InterPro" id="IPR000261">
    <property type="entry name" value="EH_dom"/>
</dbReference>
<dbReference type="SMART" id="SM00233">
    <property type="entry name" value="PH"/>
    <property type="match status" value="1"/>
</dbReference>
<evidence type="ECO:0000256" key="2">
    <source>
        <dbReference type="ARBA" id="ARBA00022443"/>
    </source>
</evidence>
<dbReference type="OrthoDB" id="2015333at2759"/>
<dbReference type="SUPFAM" id="SSF50729">
    <property type="entry name" value="PH domain-like"/>
    <property type="match status" value="1"/>
</dbReference>
<dbReference type="InterPro" id="IPR035899">
    <property type="entry name" value="DBL_dom_sf"/>
</dbReference>
<feature type="region of interest" description="Disordered" evidence="8">
    <location>
        <begin position="306"/>
        <end position="330"/>
    </location>
</feature>
<feature type="compositionally biased region" description="Low complexity" evidence="8">
    <location>
        <begin position="775"/>
        <end position="786"/>
    </location>
</feature>
<evidence type="ECO:0000256" key="4">
    <source>
        <dbReference type="ARBA" id="ARBA00022583"/>
    </source>
</evidence>
<feature type="coiled-coil region" evidence="7">
    <location>
        <begin position="593"/>
        <end position="627"/>
    </location>
</feature>
<dbReference type="Gene3D" id="1.20.900.10">
    <property type="entry name" value="Dbl homology (DH) domain"/>
    <property type="match status" value="1"/>
</dbReference>
<dbReference type="InterPro" id="IPR011993">
    <property type="entry name" value="PH-like_dom_sf"/>
</dbReference>
<protein>
    <submittedName>
        <fullName evidence="15">Intersectin-1</fullName>
    </submittedName>
</protein>
<dbReference type="PROSITE" id="PS50002">
    <property type="entry name" value="SH3"/>
    <property type="match status" value="5"/>
</dbReference>
<feature type="domain" description="SH3" evidence="9">
    <location>
        <begin position="1112"/>
        <end position="1170"/>
    </location>
</feature>
<dbReference type="PROSITE" id="PS50003">
    <property type="entry name" value="PH_DOMAIN"/>
    <property type="match status" value="1"/>
</dbReference>
<evidence type="ECO:0000256" key="6">
    <source>
        <dbReference type="PROSITE-ProRule" id="PRU00192"/>
    </source>
</evidence>
<dbReference type="SUPFAM" id="SSF47473">
    <property type="entry name" value="EF-hand"/>
    <property type="match status" value="2"/>
</dbReference>
<evidence type="ECO:0000256" key="7">
    <source>
        <dbReference type="SAM" id="Coils"/>
    </source>
</evidence>
<dbReference type="PANTHER" id="PTHR46006:SF6">
    <property type="entry name" value="INTERSECTIN-2 ISOFORM X1"/>
    <property type="match status" value="1"/>
</dbReference>
<dbReference type="Pfam" id="PF12763">
    <property type="entry name" value="EH"/>
    <property type="match status" value="2"/>
</dbReference>
<feature type="compositionally biased region" description="Low complexity" evidence="8">
    <location>
        <begin position="991"/>
        <end position="1030"/>
    </location>
</feature>
<dbReference type="GO" id="GO:0035025">
    <property type="term" value="P:positive regulation of Rho protein signal transduction"/>
    <property type="evidence" value="ECO:0007669"/>
    <property type="project" value="TreeGrafter"/>
</dbReference>
<keyword evidence="7" id="KW-0175">Coiled coil</keyword>
<feature type="domain" description="EH" evidence="13">
    <location>
        <begin position="15"/>
        <end position="97"/>
    </location>
</feature>
<dbReference type="SMART" id="SM00027">
    <property type="entry name" value="EH"/>
    <property type="match status" value="2"/>
</dbReference>
<dbReference type="InterPro" id="IPR001849">
    <property type="entry name" value="PH_domain"/>
</dbReference>
<dbReference type="Proteomes" id="UP001152320">
    <property type="component" value="Chromosome 16"/>
</dbReference>
<feature type="domain" description="SH3" evidence="9">
    <location>
        <begin position="1034"/>
        <end position="1092"/>
    </location>
</feature>
<dbReference type="PROSITE" id="PS50031">
    <property type="entry name" value="EH"/>
    <property type="match status" value="2"/>
</dbReference>
<dbReference type="InterPro" id="IPR018247">
    <property type="entry name" value="EF_Hand_1_Ca_BS"/>
</dbReference>
<dbReference type="GO" id="GO:0005737">
    <property type="term" value="C:cytoplasm"/>
    <property type="evidence" value="ECO:0007669"/>
    <property type="project" value="UniProtKB-SubCell"/>
</dbReference>
<dbReference type="SUPFAM" id="SSF50044">
    <property type="entry name" value="SH3-domain"/>
    <property type="match status" value="5"/>
</dbReference>
<dbReference type="GO" id="GO:0005509">
    <property type="term" value="F:calcium ion binding"/>
    <property type="evidence" value="ECO:0007669"/>
    <property type="project" value="InterPro"/>
</dbReference>
<keyword evidence="3" id="KW-0963">Cytoplasm</keyword>
<dbReference type="SUPFAM" id="SSF48065">
    <property type="entry name" value="DBL homology domain (DH-domain)"/>
    <property type="match status" value="1"/>
</dbReference>
<dbReference type="InterPro" id="IPR035892">
    <property type="entry name" value="C2_domain_sf"/>
</dbReference>
<comment type="caution">
    <text evidence="15">The sequence shown here is derived from an EMBL/GenBank/DDBJ whole genome shotgun (WGS) entry which is preliminary data.</text>
</comment>
<evidence type="ECO:0000313" key="15">
    <source>
        <dbReference type="EMBL" id="KAJ8027063.1"/>
    </source>
</evidence>
<name>A0A9Q1BI21_HOLLE</name>
<feature type="compositionally biased region" description="Low complexity" evidence="8">
    <location>
        <begin position="703"/>
        <end position="713"/>
    </location>
</feature>
<evidence type="ECO:0000259" key="13">
    <source>
        <dbReference type="PROSITE" id="PS50031"/>
    </source>
</evidence>
<dbReference type="InterPro" id="IPR002048">
    <property type="entry name" value="EF_hand_dom"/>
</dbReference>
<feature type="compositionally biased region" description="Low complexity" evidence="8">
    <location>
        <begin position="794"/>
        <end position="817"/>
    </location>
</feature>
<feature type="domain" description="SH3" evidence="9">
    <location>
        <begin position="1273"/>
        <end position="1332"/>
    </location>
</feature>
<dbReference type="Pfam" id="PF00168">
    <property type="entry name" value="C2"/>
    <property type="match status" value="1"/>
</dbReference>
<dbReference type="Gene3D" id="2.60.40.150">
    <property type="entry name" value="C2 domain"/>
    <property type="match status" value="1"/>
</dbReference>
<organism evidence="15 16">
    <name type="scientific">Holothuria leucospilota</name>
    <name type="common">Black long sea cucumber</name>
    <name type="synonym">Mertensiothuria leucospilota</name>
    <dbReference type="NCBI Taxonomy" id="206669"/>
    <lineage>
        <taxon>Eukaryota</taxon>
        <taxon>Metazoa</taxon>
        <taxon>Echinodermata</taxon>
        <taxon>Eleutherozoa</taxon>
        <taxon>Echinozoa</taxon>
        <taxon>Holothuroidea</taxon>
        <taxon>Aspidochirotacea</taxon>
        <taxon>Aspidochirotida</taxon>
        <taxon>Holothuriidae</taxon>
        <taxon>Holothuria</taxon>
    </lineage>
</organism>
<evidence type="ECO:0000313" key="16">
    <source>
        <dbReference type="Proteomes" id="UP001152320"/>
    </source>
</evidence>
<feature type="domain" description="EH" evidence="13">
    <location>
        <begin position="192"/>
        <end position="281"/>
    </location>
</feature>
<keyword evidence="16" id="KW-1185">Reference proteome</keyword>
<dbReference type="PANTHER" id="PTHR46006">
    <property type="entry name" value="RHO GUANINE NUCLEOTIDE EXCHANGE FACTOR AT 64C, ISOFORM A"/>
    <property type="match status" value="1"/>
</dbReference>
<evidence type="ECO:0000259" key="9">
    <source>
        <dbReference type="PROSITE" id="PS50002"/>
    </source>
</evidence>
<dbReference type="CDD" id="cd00160">
    <property type="entry name" value="RhoGEF"/>
    <property type="match status" value="1"/>
</dbReference>
<dbReference type="InterPro" id="IPR000008">
    <property type="entry name" value="C2_dom"/>
</dbReference>
<dbReference type="SMART" id="SM00239">
    <property type="entry name" value="C2"/>
    <property type="match status" value="1"/>
</dbReference>
<dbReference type="CDD" id="cd00052">
    <property type="entry name" value="EH"/>
    <property type="match status" value="2"/>
</dbReference>
<feature type="domain" description="PH" evidence="10">
    <location>
        <begin position="1583"/>
        <end position="1690"/>
    </location>
</feature>
<feature type="domain" description="C2" evidence="11">
    <location>
        <begin position="1698"/>
        <end position="1815"/>
    </location>
</feature>
<dbReference type="Pfam" id="PF07653">
    <property type="entry name" value="SH3_2"/>
    <property type="match status" value="3"/>
</dbReference>
<evidence type="ECO:0000259" key="10">
    <source>
        <dbReference type="PROSITE" id="PS50003"/>
    </source>
</evidence>
<feature type="domain" description="DH" evidence="12">
    <location>
        <begin position="1358"/>
        <end position="1544"/>
    </location>
</feature>
<feature type="coiled-coil region" evidence="7">
    <location>
        <begin position="475"/>
        <end position="547"/>
    </location>
</feature>
<dbReference type="GO" id="GO:0006897">
    <property type="term" value="P:endocytosis"/>
    <property type="evidence" value="ECO:0007669"/>
    <property type="project" value="UniProtKB-KW"/>
</dbReference>
<evidence type="ECO:0000259" key="12">
    <source>
        <dbReference type="PROSITE" id="PS50010"/>
    </source>
</evidence>
<keyword evidence="4" id="KW-0254">Endocytosis</keyword>
<dbReference type="SMART" id="SM00325">
    <property type="entry name" value="RhoGEF"/>
    <property type="match status" value="1"/>
</dbReference>
<dbReference type="CDD" id="cd11839">
    <property type="entry name" value="SH3_Intersectin_4"/>
    <property type="match status" value="1"/>
</dbReference>
<feature type="domain" description="EF-hand" evidence="14">
    <location>
        <begin position="225"/>
        <end position="260"/>
    </location>
</feature>
<dbReference type="InterPro" id="IPR001452">
    <property type="entry name" value="SH3_domain"/>
</dbReference>
<comment type="subcellular location">
    <subcellularLocation>
        <location evidence="1">Cytoplasm</location>
    </subcellularLocation>
</comment>
<dbReference type="GO" id="GO:0005085">
    <property type="term" value="F:guanyl-nucleotide exchange factor activity"/>
    <property type="evidence" value="ECO:0007669"/>
    <property type="project" value="InterPro"/>
</dbReference>
<evidence type="ECO:0000256" key="5">
    <source>
        <dbReference type="ARBA" id="ARBA00022837"/>
    </source>
</evidence>
<feature type="region of interest" description="Disordered" evidence="8">
    <location>
        <begin position="688"/>
        <end position="817"/>
    </location>
</feature>
<dbReference type="FunFam" id="1.10.238.10:FF:000055">
    <property type="entry name" value="Intersectin-1 isoform 1"/>
    <property type="match status" value="1"/>
</dbReference>
<dbReference type="EMBL" id="JAIZAY010000016">
    <property type="protein sequence ID" value="KAJ8027063.1"/>
    <property type="molecule type" value="Genomic_DNA"/>
</dbReference>
<reference evidence="15" key="1">
    <citation type="submission" date="2021-10" db="EMBL/GenBank/DDBJ databases">
        <title>Tropical sea cucumber genome reveals ecological adaptation and Cuvierian tubules defense mechanism.</title>
        <authorList>
            <person name="Chen T."/>
        </authorList>
    </citation>
    <scope>NUCLEOTIDE SEQUENCE</scope>
    <source>
        <strain evidence="15">Nanhai2018</strain>
        <tissue evidence="15">Muscle</tissue>
    </source>
</reference>
<proteinExistence type="predicted"/>
<dbReference type="PROSITE" id="PS50222">
    <property type="entry name" value="EF_HAND_2"/>
    <property type="match status" value="2"/>
</dbReference>
<dbReference type="InterPro" id="IPR011992">
    <property type="entry name" value="EF-hand-dom_pair"/>
</dbReference>
<dbReference type="InterPro" id="IPR036028">
    <property type="entry name" value="SH3-like_dom_sf"/>
</dbReference>
<dbReference type="Gene3D" id="1.10.238.10">
    <property type="entry name" value="EF-hand"/>
    <property type="match status" value="2"/>
</dbReference>
<dbReference type="Pfam" id="PF16652">
    <property type="entry name" value="PH_13"/>
    <property type="match status" value="1"/>
</dbReference>
<dbReference type="InterPro" id="IPR000219">
    <property type="entry name" value="DH_dom"/>
</dbReference>
<dbReference type="InterPro" id="IPR051480">
    <property type="entry name" value="Endocytic_GEF_Adapter"/>
</dbReference>